<dbReference type="AlphaFoldDB" id="W5SBY3"/>
<organism evidence="1">
    <name type="scientific">Borrelia nietonii YOR</name>
    <dbReference type="NCBI Taxonomy" id="1293576"/>
    <lineage>
        <taxon>Bacteria</taxon>
        <taxon>Pseudomonadati</taxon>
        <taxon>Spirochaetota</taxon>
        <taxon>Spirochaetia</taxon>
        <taxon>Spirochaetales</taxon>
        <taxon>Borreliaceae</taxon>
        <taxon>Borrelia</taxon>
        <taxon>Borrelia nietonii</taxon>
    </lineage>
</organism>
<evidence type="ECO:0000313" key="1">
    <source>
        <dbReference type="EMBL" id="AHH04447.1"/>
    </source>
</evidence>
<keyword evidence="1" id="KW-0614">Plasmid</keyword>
<protein>
    <submittedName>
        <fullName evidence="1">ERF superfamily protein</fullName>
    </submittedName>
</protein>
<accession>W5SBY3</accession>
<sequence length="33" mass="3732">MEHVQEANQEQANSVSVLLVKSLKKVKVLILKQ</sequence>
<name>W5SBY3_9SPIR</name>
<dbReference type="HOGENOM" id="CLU_3380833_0_0_12"/>
<proteinExistence type="predicted"/>
<gene>
    <name evidence="1" type="ORF">BHY_1497</name>
</gene>
<dbReference type="EMBL" id="CP004189">
    <property type="protein sequence ID" value="AHH04447.1"/>
    <property type="molecule type" value="Genomic_DNA"/>
</dbReference>
<geneLocation type="plasmid" evidence="1">
    <name>unnamed</name>
</geneLocation>
<reference evidence="1" key="1">
    <citation type="submission" date="2013-02" db="EMBL/GenBank/DDBJ databases">
        <title>Comparative genomics of Borrelia species.</title>
        <authorList>
            <person name="Schwan T.G."/>
            <person name="Raffel S.J."/>
            <person name="Porcella S.F."/>
        </authorList>
    </citation>
    <scope>NUCLEOTIDE SEQUENCE</scope>
    <source>
        <strain evidence="1">YOR</strain>
        <plasmid evidence="1">unnamed</plasmid>
    </source>
</reference>